<dbReference type="NCBIfam" id="TIGR01083">
    <property type="entry name" value="nth"/>
    <property type="match status" value="1"/>
</dbReference>
<dbReference type="InterPro" id="IPR004036">
    <property type="entry name" value="Endonuclease-III-like_CS2"/>
</dbReference>
<dbReference type="Gene3D" id="1.10.1670.10">
    <property type="entry name" value="Helix-hairpin-Helix base-excision DNA repair enzymes (C-terminal)"/>
    <property type="match status" value="1"/>
</dbReference>
<evidence type="ECO:0000313" key="15">
    <source>
        <dbReference type="Proteomes" id="UP000000370"/>
    </source>
</evidence>
<keyword evidence="15" id="KW-1185">Reference proteome</keyword>
<dbReference type="Gene3D" id="1.10.340.30">
    <property type="entry name" value="Hypothetical protein, domain 2"/>
    <property type="match status" value="1"/>
</dbReference>
<dbReference type="HAMAP" id="MF_00942">
    <property type="entry name" value="Nth"/>
    <property type="match status" value="1"/>
</dbReference>
<dbReference type="InterPro" id="IPR011257">
    <property type="entry name" value="DNA_glycosylase"/>
</dbReference>
<dbReference type="SMART" id="SM00478">
    <property type="entry name" value="ENDO3c"/>
    <property type="match status" value="1"/>
</dbReference>
<keyword evidence="7 12" id="KW-0411">Iron-sulfur</keyword>
<organism evidence="14 15">
    <name type="scientific">Lachnoclostridium phytofermentans (strain ATCC 700394 / DSM 18823 / ISDg)</name>
    <name type="common">Clostridium phytofermentans</name>
    <dbReference type="NCBI Taxonomy" id="357809"/>
    <lineage>
        <taxon>Bacteria</taxon>
        <taxon>Bacillati</taxon>
        <taxon>Bacillota</taxon>
        <taxon>Clostridia</taxon>
        <taxon>Lachnospirales</taxon>
        <taxon>Lachnospiraceae</taxon>
    </lineage>
</organism>
<evidence type="ECO:0000256" key="1">
    <source>
        <dbReference type="ARBA" id="ARBA00008343"/>
    </source>
</evidence>
<evidence type="ECO:0000256" key="7">
    <source>
        <dbReference type="ARBA" id="ARBA00023014"/>
    </source>
</evidence>
<keyword evidence="6 12" id="KW-0408">Iron</keyword>
<dbReference type="eggNOG" id="COG0177">
    <property type="taxonomic scope" value="Bacteria"/>
</dbReference>
<protein>
    <recommendedName>
        <fullName evidence="12">Endonuclease III</fullName>
        <ecNumber evidence="12">4.2.99.18</ecNumber>
    </recommendedName>
    <alternativeName>
        <fullName evidence="12">DNA-(apurinic or apyrimidinic site) lyase</fullName>
    </alternativeName>
</protein>
<feature type="binding site" evidence="12">
    <location>
        <position position="197"/>
    </location>
    <ligand>
        <name>[4Fe-4S] cluster</name>
        <dbReference type="ChEBI" id="CHEBI:49883"/>
    </ligand>
</feature>
<evidence type="ECO:0000259" key="13">
    <source>
        <dbReference type="SMART" id="SM00478"/>
    </source>
</evidence>
<feature type="binding site" evidence="12">
    <location>
        <position position="187"/>
    </location>
    <ligand>
        <name>[4Fe-4S] cluster</name>
        <dbReference type="ChEBI" id="CHEBI:49883"/>
    </ligand>
</feature>
<feature type="binding site" evidence="12">
    <location>
        <position position="194"/>
    </location>
    <ligand>
        <name>[4Fe-4S] cluster</name>
        <dbReference type="ChEBI" id="CHEBI:49883"/>
    </ligand>
</feature>
<dbReference type="Pfam" id="PF00730">
    <property type="entry name" value="HhH-GPD"/>
    <property type="match status" value="1"/>
</dbReference>
<dbReference type="SUPFAM" id="SSF48150">
    <property type="entry name" value="DNA-glycosylase"/>
    <property type="match status" value="1"/>
</dbReference>
<comment type="function">
    <text evidence="12">DNA repair enzyme that has both DNA N-glycosylase activity and AP-lyase activity. The DNA N-glycosylase activity releases various damaged pyrimidines from DNA by cleaving the N-glycosidic bond, leaving an AP (apurinic/apyrimidinic) site. The AP-lyase activity cleaves the phosphodiester bond 3' to the AP site by a beta-elimination, leaving a 3'-terminal unsaturated sugar and a product with a terminal 5'-phosphate.</text>
</comment>
<dbReference type="PROSITE" id="PS01155">
    <property type="entry name" value="ENDONUCLEASE_III_2"/>
    <property type="match status" value="1"/>
</dbReference>
<comment type="cofactor">
    <cofactor evidence="12">
        <name>[4Fe-4S] cluster</name>
        <dbReference type="ChEBI" id="CHEBI:49883"/>
    </cofactor>
    <text evidence="12">Binds 1 [4Fe-4S] cluster.</text>
</comment>
<dbReference type="GO" id="GO:0006285">
    <property type="term" value="P:base-excision repair, AP site formation"/>
    <property type="evidence" value="ECO:0007669"/>
    <property type="project" value="TreeGrafter"/>
</dbReference>
<evidence type="ECO:0000256" key="4">
    <source>
        <dbReference type="ARBA" id="ARBA00022763"/>
    </source>
</evidence>
<keyword evidence="4 12" id="KW-0227">DNA damage</keyword>
<dbReference type="PANTHER" id="PTHR10359">
    <property type="entry name" value="A/G-SPECIFIC ADENINE GLYCOSYLASE/ENDONUCLEASE III"/>
    <property type="match status" value="1"/>
</dbReference>
<evidence type="ECO:0000256" key="9">
    <source>
        <dbReference type="ARBA" id="ARBA00023204"/>
    </source>
</evidence>
<comment type="catalytic activity">
    <reaction evidence="12">
        <text>2'-deoxyribonucleotide-(2'-deoxyribose 5'-phosphate)-2'-deoxyribonucleotide-DNA = a 3'-end 2'-deoxyribonucleotide-(2,3-dehydro-2,3-deoxyribose 5'-phosphate)-DNA + a 5'-end 5'-phospho-2'-deoxyribonucleoside-DNA + H(+)</text>
        <dbReference type="Rhea" id="RHEA:66592"/>
        <dbReference type="Rhea" id="RHEA-COMP:13180"/>
        <dbReference type="Rhea" id="RHEA-COMP:16897"/>
        <dbReference type="Rhea" id="RHEA-COMP:17067"/>
        <dbReference type="ChEBI" id="CHEBI:15378"/>
        <dbReference type="ChEBI" id="CHEBI:136412"/>
        <dbReference type="ChEBI" id="CHEBI:157695"/>
        <dbReference type="ChEBI" id="CHEBI:167181"/>
        <dbReference type="EC" id="4.2.99.18"/>
    </reaction>
</comment>
<dbReference type="EMBL" id="CP000885">
    <property type="protein sequence ID" value="ABX41342.1"/>
    <property type="molecule type" value="Genomic_DNA"/>
</dbReference>
<evidence type="ECO:0000256" key="2">
    <source>
        <dbReference type="ARBA" id="ARBA00022485"/>
    </source>
</evidence>
<dbReference type="EC" id="4.2.99.18" evidence="12"/>
<dbReference type="HOGENOM" id="CLU_012862_3_3_9"/>
<dbReference type="PIRSF" id="PIRSF001435">
    <property type="entry name" value="Nth"/>
    <property type="match status" value="1"/>
</dbReference>
<dbReference type="InterPro" id="IPR003265">
    <property type="entry name" value="HhH-GPD_domain"/>
</dbReference>
<dbReference type="STRING" id="357809.Cphy_0960"/>
<feature type="domain" description="HhH-GPD" evidence="13">
    <location>
        <begin position="38"/>
        <end position="185"/>
    </location>
</feature>
<keyword evidence="10 12" id="KW-0456">Lyase</keyword>
<evidence type="ECO:0000256" key="3">
    <source>
        <dbReference type="ARBA" id="ARBA00022723"/>
    </source>
</evidence>
<evidence type="ECO:0000256" key="10">
    <source>
        <dbReference type="ARBA" id="ARBA00023239"/>
    </source>
</evidence>
<keyword evidence="9 12" id="KW-0234">DNA repair</keyword>
<keyword evidence="3 12" id="KW-0479">Metal-binding</keyword>
<dbReference type="GO" id="GO:0046872">
    <property type="term" value="F:metal ion binding"/>
    <property type="evidence" value="ECO:0007669"/>
    <property type="project" value="UniProtKB-KW"/>
</dbReference>
<evidence type="ECO:0000256" key="6">
    <source>
        <dbReference type="ARBA" id="ARBA00023004"/>
    </source>
</evidence>
<keyword evidence="5 12" id="KW-0378">Hydrolase</keyword>
<name>A9KLZ9_LACP7</name>
<sequence>MINESIQQILIILDKEYGTTKEGFLHYADWQLLLAIMLSAQSTDKQVNEVLPGLWNRFSSICQMAEAPVEEIEDQIRSIGLYKSKAKNMKQCCKQVIDEYGGKVPTTINELVKLSGVGRKSATLFLADAYDIPGVTVDTHVLRIAKRLGWAEGKNPVQVEQELMKILPKENWNRINFQLIYHGRSVCTARKCYCERCLLNQWCEKKRCCYRY</sequence>
<dbReference type="Proteomes" id="UP000000370">
    <property type="component" value="Chromosome"/>
</dbReference>
<keyword evidence="2 12" id="KW-0004">4Fe-4S</keyword>
<accession>A9KLZ9</accession>
<dbReference type="FunFam" id="1.10.340.30:FF:000001">
    <property type="entry name" value="Endonuclease III"/>
    <property type="match status" value="1"/>
</dbReference>
<evidence type="ECO:0000256" key="11">
    <source>
        <dbReference type="ARBA" id="ARBA00023295"/>
    </source>
</evidence>
<dbReference type="GO" id="GO:0140078">
    <property type="term" value="F:class I DNA-(apurinic or apyrimidinic site) endonuclease activity"/>
    <property type="evidence" value="ECO:0007669"/>
    <property type="project" value="UniProtKB-EC"/>
</dbReference>
<dbReference type="InterPro" id="IPR023170">
    <property type="entry name" value="HhH_base_excis_C"/>
</dbReference>
<evidence type="ECO:0000256" key="8">
    <source>
        <dbReference type="ARBA" id="ARBA00023125"/>
    </source>
</evidence>
<gene>
    <name evidence="12" type="primary">nth</name>
    <name evidence="14" type="ordered locus">Cphy_0960</name>
</gene>
<dbReference type="GO" id="GO:0019104">
    <property type="term" value="F:DNA N-glycosylase activity"/>
    <property type="evidence" value="ECO:0007669"/>
    <property type="project" value="UniProtKB-UniRule"/>
</dbReference>
<dbReference type="FunFam" id="1.10.1670.10:FF:000001">
    <property type="entry name" value="Endonuclease III"/>
    <property type="match status" value="1"/>
</dbReference>
<dbReference type="RefSeq" id="WP_012198987.1">
    <property type="nucleotide sequence ID" value="NC_010001.1"/>
</dbReference>
<dbReference type="GO" id="GO:0003677">
    <property type="term" value="F:DNA binding"/>
    <property type="evidence" value="ECO:0007669"/>
    <property type="project" value="UniProtKB-UniRule"/>
</dbReference>
<reference evidence="15" key="1">
    <citation type="submission" date="2007-11" db="EMBL/GenBank/DDBJ databases">
        <title>Complete genome sequence of Clostridium phytofermentans ISDg.</title>
        <authorList>
            <person name="Leschine S.B."/>
            <person name="Warnick T.A."/>
            <person name="Blanchard J.L."/>
            <person name="Schnell D.J."/>
            <person name="Petit E.L."/>
            <person name="LaTouf W.G."/>
            <person name="Copeland A."/>
            <person name="Lucas S."/>
            <person name="Lapidus A."/>
            <person name="Barry K."/>
            <person name="Glavina del Rio T."/>
            <person name="Dalin E."/>
            <person name="Tice H."/>
            <person name="Pitluck S."/>
            <person name="Kiss H."/>
            <person name="Brettin T."/>
            <person name="Bruce D."/>
            <person name="Detter J.C."/>
            <person name="Han C."/>
            <person name="Kuske C."/>
            <person name="Schmutz J."/>
            <person name="Larimer F."/>
            <person name="Land M."/>
            <person name="Hauser L."/>
            <person name="Kyrpides N."/>
            <person name="Kim E.A."/>
            <person name="Richardson P."/>
        </authorList>
    </citation>
    <scope>NUCLEOTIDE SEQUENCE [LARGE SCALE GENOMIC DNA]</scope>
    <source>
        <strain evidence="15">ATCC 700394 / DSM 18823 / ISDg</strain>
    </source>
</reference>
<dbReference type="AlphaFoldDB" id="A9KLZ9"/>
<comment type="similarity">
    <text evidence="1 12">Belongs to the Nth/MutY family.</text>
</comment>
<dbReference type="InterPro" id="IPR005759">
    <property type="entry name" value="Nth"/>
</dbReference>
<keyword evidence="11 12" id="KW-0326">Glycosidase</keyword>
<evidence type="ECO:0000256" key="5">
    <source>
        <dbReference type="ARBA" id="ARBA00022801"/>
    </source>
</evidence>
<dbReference type="GO" id="GO:0051539">
    <property type="term" value="F:4 iron, 4 sulfur cluster binding"/>
    <property type="evidence" value="ECO:0007669"/>
    <property type="project" value="UniProtKB-UniRule"/>
</dbReference>
<evidence type="ECO:0000256" key="12">
    <source>
        <dbReference type="HAMAP-Rule" id="MF_00942"/>
    </source>
</evidence>
<dbReference type="PANTHER" id="PTHR10359:SF18">
    <property type="entry name" value="ENDONUCLEASE III"/>
    <property type="match status" value="1"/>
</dbReference>
<feature type="binding site" evidence="12">
    <location>
        <position position="203"/>
    </location>
    <ligand>
        <name>[4Fe-4S] cluster</name>
        <dbReference type="ChEBI" id="CHEBI:49883"/>
    </ligand>
</feature>
<dbReference type="OrthoDB" id="9800977at2"/>
<dbReference type="CDD" id="cd00056">
    <property type="entry name" value="ENDO3c"/>
    <property type="match status" value="1"/>
</dbReference>
<evidence type="ECO:0000313" key="14">
    <source>
        <dbReference type="EMBL" id="ABX41342.1"/>
    </source>
</evidence>
<proteinExistence type="inferred from homology"/>
<dbReference type="KEGG" id="cpy:Cphy_0960"/>
<keyword evidence="8 12" id="KW-0238">DNA-binding</keyword>